<dbReference type="AlphaFoldDB" id="A0A7V5CTT2"/>
<feature type="chain" id="PRO_5031226550" evidence="2">
    <location>
        <begin position="20"/>
        <end position="189"/>
    </location>
</feature>
<dbReference type="Pfam" id="PF09832">
    <property type="entry name" value="DUF2059"/>
    <property type="match status" value="1"/>
</dbReference>
<evidence type="ECO:0000256" key="2">
    <source>
        <dbReference type="SAM" id="SignalP"/>
    </source>
</evidence>
<dbReference type="EMBL" id="DTKL01000067">
    <property type="protein sequence ID" value="HGY95161.1"/>
    <property type="molecule type" value="Genomic_DNA"/>
</dbReference>
<evidence type="ECO:0000313" key="4">
    <source>
        <dbReference type="EMBL" id="HGY95161.1"/>
    </source>
</evidence>
<gene>
    <name evidence="4" type="ORF">ENW50_10840</name>
</gene>
<feature type="compositionally biased region" description="Low complexity" evidence="1">
    <location>
        <begin position="170"/>
        <end position="189"/>
    </location>
</feature>
<dbReference type="InterPro" id="IPR018637">
    <property type="entry name" value="DUF2059"/>
</dbReference>
<comment type="caution">
    <text evidence="4">The sequence shown here is derived from an EMBL/GenBank/DDBJ whole genome shotgun (WGS) entry which is preliminary data.</text>
</comment>
<evidence type="ECO:0000256" key="1">
    <source>
        <dbReference type="SAM" id="MobiDB-lite"/>
    </source>
</evidence>
<feature type="region of interest" description="Disordered" evidence="1">
    <location>
        <begin position="161"/>
        <end position="189"/>
    </location>
</feature>
<proteinExistence type="predicted"/>
<evidence type="ECO:0000259" key="3">
    <source>
        <dbReference type="Pfam" id="PF09832"/>
    </source>
</evidence>
<organism evidence="4">
    <name type="scientific">Acidobacterium capsulatum</name>
    <dbReference type="NCBI Taxonomy" id="33075"/>
    <lineage>
        <taxon>Bacteria</taxon>
        <taxon>Pseudomonadati</taxon>
        <taxon>Acidobacteriota</taxon>
        <taxon>Terriglobia</taxon>
        <taxon>Terriglobales</taxon>
        <taxon>Acidobacteriaceae</taxon>
        <taxon>Acidobacterium</taxon>
    </lineage>
</organism>
<name>A0A7V5CTT2_9BACT</name>
<sequence length="189" mass="20024">MRYPLLLAAALIASVPAMAQAHPASSAASKPAPPAHPITDAQAHELLQLSGADALEKQTMTNMMKYLHQVMPPFIPADVIDDIETRLKSADFDAQVIAIYKEHLSTRDAAAAIAFYKTPAGQDLVKQLPAITRESQEAGAKLGQQIAMEVIQAHKAEIQAAAQKYEQQNSAPAAPAAPSSTPASPQSPK</sequence>
<feature type="signal peptide" evidence="2">
    <location>
        <begin position="1"/>
        <end position="19"/>
    </location>
</feature>
<reference evidence="4" key="1">
    <citation type="journal article" date="2020" name="mSystems">
        <title>Genome- and Community-Level Interaction Insights into Carbon Utilization and Element Cycling Functions of Hydrothermarchaeota in Hydrothermal Sediment.</title>
        <authorList>
            <person name="Zhou Z."/>
            <person name="Liu Y."/>
            <person name="Xu W."/>
            <person name="Pan J."/>
            <person name="Luo Z.H."/>
            <person name="Li M."/>
        </authorList>
    </citation>
    <scope>NUCLEOTIDE SEQUENCE [LARGE SCALE GENOMIC DNA]</scope>
    <source>
        <strain evidence="4">SpSt-855</strain>
    </source>
</reference>
<accession>A0A7V5CTT2</accession>
<protein>
    <submittedName>
        <fullName evidence="4">DUF2059 domain-containing protein</fullName>
    </submittedName>
</protein>
<keyword evidence="2" id="KW-0732">Signal</keyword>
<feature type="domain" description="DUF2059" evidence="3">
    <location>
        <begin position="91"/>
        <end position="149"/>
    </location>
</feature>